<reference evidence="2 3" key="1">
    <citation type="journal article" date="2011" name="Science">
        <title>The ecoresponsive genome of Daphnia pulex.</title>
        <authorList>
            <person name="Colbourne J.K."/>
            <person name="Pfrender M.E."/>
            <person name="Gilbert D."/>
            <person name="Thomas W.K."/>
            <person name="Tucker A."/>
            <person name="Oakley T.H."/>
            <person name="Tokishita S."/>
            <person name="Aerts A."/>
            <person name="Arnold G.J."/>
            <person name="Basu M.K."/>
            <person name="Bauer D.J."/>
            <person name="Caceres C.E."/>
            <person name="Carmel L."/>
            <person name="Casola C."/>
            <person name="Choi J.H."/>
            <person name="Detter J.C."/>
            <person name="Dong Q."/>
            <person name="Dusheyko S."/>
            <person name="Eads B.D."/>
            <person name="Frohlich T."/>
            <person name="Geiler-Samerotte K.A."/>
            <person name="Gerlach D."/>
            <person name="Hatcher P."/>
            <person name="Jogdeo S."/>
            <person name="Krijgsveld J."/>
            <person name="Kriventseva E.V."/>
            <person name="Kultz D."/>
            <person name="Laforsch C."/>
            <person name="Lindquist E."/>
            <person name="Lopez J."/>
            <person name="Manak J.R."/>
            <person name="Muller J."/>
            <person name="Pangilinan J."/>
            <person name="Patwardhan R.P."/>
            <person name="Pitluck S."/>
            <person name="Pritham E.J."/>
            <person name="Rechtsteiner A."/>
            <person name="Rho M."/>
            <person name="Rogozin I.B."/>
            <person name="Sakarya O."/>
            <person name="Salamov A."/>
            <person name="Schaack S."/>
            <person name="Shapiro H."/>
            <person name="Shiga Y."/>
            <person name="Skalitzky C."/>
            <person name="Smith Z."/>
            <person name="Souvorov A."/>
            <person name="Sung W."/>
            <person name="Tang Z."/>
            <person name="Tsuchiya D."/>
            <person name="Tu H."/>
            <person name="Vos H."/>
            <person name="Wang M."/>
            <person name="Wolf Y.I."/>
            <person name="Yamagata H."/>
            <person name="Yamada T."/>
            <person name="Ye Y."/>
            <person name="Shaw J.R."/>
            <person name="Andrews J."/>
            <person name="Crease T.J."/>
            <person name="Tang H."/>
            <person name="Lucas S.M."/>
            <person name="Robertson H.M."/>
            <person name="Bork P."/>
            <person name="Koonin E.V."/>
            <person name="Zdobnov E.M."/>
            <person name="Grigoriev I.V."/>
            <person name="Lynch M."/>
            <person name="Boore J.L."/>
        </authorList>
    </citation>
    <scope>NUCLEOTIDE SEQUENCE [LARGE SCALE GENOMIC DNA]</scope>
</reference>
<dbReference type="InParanoid" id="E9GCN0"/>
<keyword evidence="1" id="KW-0732">Signal</keyword>
<name>E9GCN0_DAPPU</name>
<keyword evidence="3" id="KW-1185">Reference proteome</keyword>
<dbReference type="EMBL" id="GL732539">
    <property type="protein sequence ID" value="EFX82836.1"/>
    <property type="molecule type" value="Genomic_DNA"/>
</dbReference>
<proteinExistence type="predicted"/>
<feature type="signal peptide" evidence="1">
    <location>
        <begin position="1"/>
        <end position="25"/>
    </location>
</feature>
<dbReference type="Proteomes" id="UP000000305">
    <property type="component" value="Unassembled WGS sequence"/>
</dbReference>
<evidence type="ECO:0000313" key="3">
    <source>
        <dbReference type="Proteomes" id="UP000000305"/>
    </source>
</evidence>
<accession>E9GCN0</accession>
<feature type="chain" id="PRO_5003240827" evidence="1">
    <location>
        <begin position="26"/>
        <end position="102"/>
    </location>
</feature>
<organism evidence="2 3">
    <name type="scientific">Daphnia pulex</name>
    <name type="common">Water flea</name>
    <dbReference type="NCBI Taxonomy" id="6669"/>
    <lineage>
        <taxon>Eukaryota</taxon>
        <taxon>Metazoa</taxon>
        <taxon>Ecdysozoa</taxon>
        <taxon>Arthropoda</taxon>
        <taxon>Crustacea</taxon>
        <taxon>Branchiopoda</taxon>
        <taxon>Diplostraca</taxon>
        <taxon>Cladocera</taxon>
        <taxon>Anomopoda</taxon>
        <taxon>Daphniidae</taxon>
        <taxon>Daphnia</taxon>
    </lineage>
</organism>
<sequence>MSSRRILLVLRVLLAVLAVLATIEAAPHRRSPRPRRHLEAILSGLLGTQYGYGNPYEAAAAYGYEGYGAEYAGYGPGEEGYYGYGGGYGGGNAPITIEIEAK</sequence>
<gene>
    <name evidence="2" type="ORF">DAPPUDRAFT_240817</name>
</gene>
<dbReference type="AlphaFoldDB" id="E9GCN0"/>
<dbReference type="KEGG" id="dpx:DAPPUDRAFT_240817"/>
<dbReference type="HOGENOM" id="CLU_2280188_0_0_1"/>
<protein>
    <submittedName>
        <fullName evidence="2">Uncharacterized protein</fullName>
    </submittedName>
</protein>
<evidence type="ECO:0000313" key="2">
    <source>
        <dbReference type="EMBL" id="EFX82836.1"/>
    </source>
</evidence>
<evidence type="ECO:0000256" key="1">
    <source>
        <dbReference type="SAM" id="SignalP"/>
    </source>
</evidence>